<accession>A0A0E9TSA4</accession>
<dbReference type="EMBL" id="GBXM01052141">
    <property type="protein sequence ID" value="JAH56436.1"/>
    <property type="molecule type" value="Transcribed_RNA"/>
</dbReference>
<evidence type="ECO:0000313" key="1">
    <source>
        <dbReference type="EMBL" id="JAH56436.1"/>
    </source>
</evidence>
<name>A0A0E9TSA4_ANGAN</name>
<organism evidence="1">
    <name type="scientific">Anguilla anguilla</name>
    <name type="common">European freshwater eel</name>
    <name type="synonym">Muraena anguilla</name>
    <dbReference type="NCBI Taxonomy" id="7936"/>
    <lineage>
        <taxon>Eukaryota</taxon>
        <taxon>Metazoa</taxon>
        <taxon>Chordata</taxon>
        <taxon>Craniata</taxon>
        <taxon>Vertebrata</taxon>
        <taxon>Euteleostomi</taxon>
        <taxon>Actinopterygii</taxon>
        <taxon>Neopterygii</taxon>
        <taxon>Teleostei</taxon>
        <taxon>Anguilliformes</taxon>
        <taxon>Anguillidae</taxon>
        <taxon>Anguilla</taxon>
    </lineage>
</organism>
<reference evidence="1" key="1">
    <citation type="submission" date="2014-11" db="EMBL/GenBank/DDBJ databases">
        <authorList>
            <person name="Amaro Gonzalez C."/>
        </authorList>
    </citation>
    <scope>NUCLEOTIDE SEQUENCE</scope>
</reference>
<proteinExistence type="predicted"/>
<sequence length="27" mass="3342">MCIPFYKMYIIMSRPIVLILMYPRVCF</sequence>
<protein>
    <submittedName>
        <fullName evidence="1">Uncharacterized protein</fullName>
    </submittedName>
</protein>
<dbReference type="AlphaFoldDB" id="A0A0E9TSA4"/>
<reference evidence="1" key="2">
    <citation type="journal article" date="2015" name="Fish Shellfish Immunol.">
        <title>Early steps in the European eel (Anguilla anguilla)-Vibrio vulnificus interaction in the gills: Role of the RtxA13 toxin.</title>
        <authorList>
            <person name="Callol A."/>
            <person name="Pajuelo D."/>
            <person name="Ebbesson L."/>
            <person name="Teles M."/>
            <person name="MacKenzie S."/>
            <person name="Amaro C."/>
        </authorList>
    </citation>
    <scope>NUCLEOTIDE SEQUENCE</scope>
</reference>